<keyword evidence="5" id="KW-0539">Nucleus</keyword>
<dbReference type="InterPro" id="IPR013087">
    <property type="entry name" value="Znf_C2H2_type"/>
</dbReference>
<evidence type="ECO:0000313" key="8">
    <source>
        <dbReference type="EMBL" id="CAI9160984.1"/>
    </source>
</evidence>
<evidence type="ECO:0000259" key="7">
    <source>
        <dbReference type="PROSITE" id="PS50157"/>
    </source>
</evidence>
<reference evidence="8" key="1">
    <citation type="submission" date="2023-04" db="EMBL/GenBank/DDBJ databases">
        <authorList>
            <consortium name="ELIXIR-Norway"/>
        </authorList>
    </citation>
    <scope>NUCLEOTIDE SEQUENCE [LARGE SCALE GENOMIC DNA]</scope>
</reference>
<protein>
    <recommendedName>
        <fullName evidence="7">C2H2-type domain-containing protein</fullName>
    </recommendedName>
</protein>
<keyword evidence="4" id="KW-0862">Zinc</keyword>
<feature type="domain" description="C2H2-type" evidence="7">
    <location>
        <begin position="37"/>
        <end position="64"/>
    </location>
</feature>
<dbReference type="InterPro" id="IPR050826">
    <property type="entry name" value="Krueppel_C2H2_ZnFinger"/>
</dbReference>
<keyword evidence="9" id="KW-1185">Reference proteome</keyword>
<dbReference type="Pfam" id="PF00096">
    <property type="entry name" value="zf-C2H2"/>
    <property type="match status" value="1"/>
</dbReference>
<dbReference type="EMBL" id="OX459956">
    <property type="protein sequence ID" value="CAI9160984.1"/>
    <property type="molecule type" value="Genomic_DNA"/>
</dbReference>
<evidence type="ECO:0000256" key="6">
    <source>
        <dbReference type="PROSITE-ProRule" id="PRU00042"/>
    </source>
</evidence>
<dbReference type="InterPro" id="IPR036236">
    <property type="entry name" value="Znf_C2H2_sf"/>
</dbReference>
<gene>
    <name evidence="8" type="ORF">MRATA1EN1_LOCUS9946</name>
</gene>
<dbReference type="SUPFAM" id="SSF57667">
    <property type="entry name" value="beta-beta-alpha zinc fingers"/>
    <property type="match status" value="1"/>
</dbReference>
<dbReference type="Gene3D" id="3.30.160.60">
    <property type="entry name" value="Classic Zinc Finger"/>
    <property type="match status" value="3"/>
</dbReference>
<evidence type="ECO:0000313" key="9">
    <source>
        <dbReference type="Proteomes" id="UP001176941"/>
    </source>
</evidence>
<keyword evidence="2" id="KW-0677">Repeat</keyword>
<evidence type="ECO:0000256" key="1">
    <source>
        <dbReference type="ARBA" id="ARBA00022723"/>
    </source>
</evidence>
<keyword evidence="1" id="KW-0479">Metal-binding</keyword>
<proteinExistence type="predicted"/>
<organism evidence="8 9">
    <name type="scientific">Rangifer tarandus platyrhynchus</name>
    <name type="common">Svalbard reindeer</name>
    <dbReference type="NCBI Taxonomy" id="3082113"/>
    <lineage>
        <taxon>Eukaryota</taxon>
        <taxon>Metazoa</taxon>
        <taxon>Chordata</taxon>
        <taxon>Craniata</taxon>
        <taxon>Vertebrata</taxon>
        <taxon>Euteleostomi</taxon>
        <taxon>Mammalia</taxon>
        <taxon>Eutheria</taxon>
        <taxon>Laurasiatheria</taxon>
        <taxon>Artiodactyla</taxon>
        <taxon>Ruminantia</taxon>
        <taxon>Pecora</taxon>
        <taxon>Cervidae</taxon>
        <taxon>Odocoileinae</taxon>
        <taxon>Rangifer</taxon>
    </lineage>
</organism>
<evidence type="ECO:0000256" key="5">
    <source>
        <dbReference type="ARBA" id="ARBA00023242"/>
    </source>
</evidence>
<keyword evidence="3 6" id="KW-0863">Zinc-finger</keyword>
<dbReference type="PROSITE" id="PS50157">
    <property type="entry name" value="ZINC_FINGER_C2H2_2"/>
    <property type="match status" value="2"/>
</dbReference>
<accession>A0ABN8YHF8</accession>
<evidence type="ECO:0000256" key="4">
    <source>
        <dbReference type="ARBA" id="ARBA00022833"/>
    </source>
</evidence>
<dbReference type="Proteomes" id="UP001176941">
    <property type="component" value="Chromosome 20"/>
</dbReference>
<dbReference type="PANTHER" id="PTHR24377">
    <property type="entry name" value="IP01015P-RELATED"/>
    <property type="match status" value="1"/>
</dbReference>
<sequence length="109" mass="12677">MLVMQRRFKKCTECGKAFIHCFKFIQCKRIHTEEKHYKCTECGKTFNNSSTLNRQQIIHTGEKPYKGCGKAVNQIPSFIQHWRICTGNHSDVKNVAKPLPRAQVLVNIR</sequence>
<feature type="domain" description="C2H2-type" evidence="7">
    <location>
        <begin position="9"/>
        <end position="36"/>
    </location>
</feature>
<evidence type="ECO:0000256" key="2">
    <source>
        <dbReference type="ARBA" id="ARBA00022737"/>
    </source>
</evidence>
<name>A0ABN8YHF8_RANTA</name>
<evidence type="ECO:0000256" key="3">
    <source>
        <dbReference type="ARBA" id="ARBA00022771"/>
    </source>
</evidence>